<evidence type="ECO:0000256" key="3">
    <source>
        <dbReference type="ARBA" id="ARBA00012744"/>
    </source>
</evidence>
<keyword evidence="6" id="KW-0119">Carbohydrate metabolism</keyword>
<gene>
    <name evidence="11" type="ORF">RT717_00805</name>
</gene>
<evidence type="ECO:0000256" key="2">
    <source>
        <dbReference type="ARBA" id="ARBA00010838"/>
    </source>
</evidence>
<comment type="similarity">
    <text evidence="2 10">Belongs to the glycosyl hydrolase 1 family.</text>
</comment>
<dbReference type="InterPro" id="IPR017736">
    <property type="entry name" value="Glyco_hydro_1_beta-glucosidase"/>
</dbReference>
<dbReference type="EMBL" id="CP136051">
    <property type="protein sequence ID" value="WOK07159.1"/>
    <property type="molecule type" value="Genomic_DNA"/>
</dbReference>
<dbReference type="EC" id="3.2.1.21" evidence="3 10"/>
<keyword evidence="8" id="KW-0624">Polysaccharide degradation</keyword>
<dbReference type="PANTHER" id="PTHR10353">
    <property type="entry name" value="GLYCOSYL HYDROLASE"/>
    <property type="match status" value="1"/>
</dbReference>
<evidence type="ECO:0000313" key="12">
    <source>
        <dbReference type="Proteomes" id="UP001302349"/>
    </source>
</evidence>
<dbReference type="InterPro" id="IPR018120">
    <property type="entry name" value="Glyco_hydro_1_AS"/>
</dbReference>
<dbReference type="NCBIfam" id="TIGR03356">
    <property type="entry name" value="BGL"/>
    <property type="match status" value="1"/>
</dbReference>
<name>A0ABZ0IQ90_9BACT</name>
<protein>
    <recommendedName>
        <fullName evidence="3 10">Beta-glucosidase</fullName>
        <ecNumber evidence="3 10">3.2.1.21</ecNumber>
    </recommendedName>
</protein>
<feature type="active site" description="Nucleophile" evidence="9">
    <location>
        <position position="375"/>
    </location>
</feature>
<keyword evidence="5" id="KW-0136">Cellulose degradation</keyword>
<dbReference type="InterPro" id="IPR017853">
    <property type="entry name" value="GH"/>
</dbReference>
<dbReference type="Gene3D" id="3.20.20.80">
    <property type="entry name" value="Glycosidases"/>
    <property type="match status" value="1"/>
</dbReference>
<proteinExistence type="inferred from homology"/>
<evidence type="ECO:0000256" key="6">
    <source>
        <dbReference type="ARBA" id="ARBA00023277"/>
    </source>
</evidence>
<dbReference type="PANTHER" id="PTHR10353:SF36">
    <property type="entry name" value="LP05116P"/>
    <property type="match status" value="1"/>
</dbReference>
<evidence type="ECO:0000256" key="1">
    <source>
        <dbReference type="ARBA" id="ARBA00000448"/>
    </source>
</evidence>
<keyword evidence="7 10" id="KW-0326">Glycosidase</keyword>
<organism evidence="11 12">
    <name type="scientific">Imperialibacter roseus</name>
    <dbReference type="NCBI Taxonomy" id="1324217"/>
    <lineage>
        <taxon>Bacteria</taxon>
        <taxon>Pseudomonadati</taxon>
        <taxon>Bacteroidota</taxon>
        <taxon>Cytophagia</taxon>
        <taxon>Cytophagales</taxon>
        <taxon>Flammeovirgaceae</taxon>
        <taxon>Imperialibacter</taxon>
    </lineage>
</organism>
<dbReference type="PROSITE" id="PS00653">
    <property type="entry name" value="GLYCOSYL_HYDROL_F1_2"/>
    <property type="match status" value="1"/>
</dbReference>
<dbReference type="SUPFAM" id="SSF51445">
    <property type="entry name" value="(Trans)glycosidases"/>
    <property type="match status" value="1"/>
</dbReference>
<keyword evidence="4 10" id="KW-0378">Hydrolase</keyword>
<dbReference type="Pfam" id="PF00232">
    <property type="entry name" value="Glyco_hydro_1"/>
    <property type="match status" value="1"/>
</dbReference>
<reference evidence="11 12" key="1">
    <citation type="journal article" date="2023" name="Microbiol. Resour. Announc.">
        <title>Complete Genome Sequence of Imperialibacter roseus strain P4T.</title>
        <authorList>
            <person name="Tizabi D.R."/>
            <person name="Bachvaroff T."/>
            <person name="Hill R.T."/>
        </authorList>
    </citation>
    <scope>NUCLEOTIDE SEQUENCE [LARGE SCALE GENOMIC DNA]</scope>
    <source>
        <strain evidence="11 12">P4T</strain>
    </source>
</reference>
<evidence type="ECO:0000256" key="10">
    <source>
        <dbReference type="RuleBase" id="RU361175"/>
    </source>
</evidence>
<dbReference type="InterPro" id="IPR033132">
    <property type="entry name" value="GH_1_N_CS"/>
</dbReference>
<dbReference type="GO" id="GO:0008422">
    <property type="term" value="F:beta-glucosidase activity"/>
    <property type="evidence" value="ECO:0007669"/>
    <property type="project" value="UniProtKB-EC"/>
</dbReference>
<dbReference type="RefSeq" id="WP_317489845.1">
    <property type="nucleotide sequence ID" value="NZ_CP136051.1"/>
</dbReference>
<dbReference type="PRINTS" id="PR00131">
    <property type="entry name" value="GLHYDRLASE1"/>
</dbReference>
<dbReference type="InterPro" id="IPR001360">
    <property type="entry name" value="Glyco_hydro_1"/>
</dbReference>
<dbReference type="PROSITE" id="PS00572">
    <property type="entry name" value="GLYCOSYL_HYDROL_F1_1"/>
    <property type="match status" value="1"/>
</dbReference>
<comment type="catalytic activity">
    <reaction evidence="1 10">
        <text>Hydrolysis of terminal, non-reducing beta-D-glucosyl residues with release of beta-D-glucose.</text>
        <dbReference type="EC" id="3.2.1.21"/>
    </reaction>
</comment>
<keyword evidence="12" id="KW-1185">Reference proteome</keyword>
<evidence type="ECO:0000256" key="9">
    <source>
        <dbReference type="PROSITE-ProRule" id="PRU10055"/>
    </source>
</evidence>
<evidence type="ECO:0000256" key="5">
    <source>
        <dbReference type="ARBA" id="ARBA00023001"/>
    </source>
</evidence>
<sequence length="465" mass="53380">MLNKGTTKTSGNHELLEDIRPFSRVDFGNDFTWGVATAAFQTEGAWNKDGKGESVWDRFTHTKGKIKTGDHAKVATDFYHRYEQDIDLVKLMGFDSFRFSIAWPRLLPSGTGHVNSKGVDFYHRVIDYCLENGITPWITLYHWDLPQALQDHGGWANRDIIGWFTEYVDLVTRQYGDKAQNWMVLNEPMAFTGLGYMAGYHAPGVKGLDSFLSAAHHTTMCQAEGGRIVRYNVPHANIGTTYSCSHVDPIDKLPWNVEAANRMDAVFNRLYVEPGLGLGYPTKAVPILKRIEKFMKAGDEEKLPFEFDFIGIQNYFRIVSKYSLFSLGLFAKEVPATKRNVEMNSMNFEIFPEGIYHMLKRFGSYEGIKKLVVTENGVCLPDQVNNGAVNDHRRIKFFEEYLLQVLRAKKEGVDVDGYFVWTLTDNFEWSEGYEPRFGLVHVDYETQQRTVKDSGWWWKELLLSD</sequence>
<dbReference type="Proteomes" id="UP001302349">
    <property type="component" value="Chromosome"/>
</dbReference>
<evidence type="ECO:0000313" key="11">
    <source>
        <dbReference type="EMBL" id="WOK07159.1"/>
    </source>
</evidence>
<accession>A0ABZ0IQ90</accession>
<evidence type="ECO:0000256" key="7">
    <source>
        <dbReference type="ARBA" id="ARBA00023295"/>
    </source>
</evidence>
<evidence type="ECO:0000256" key="4">
    <source>
        <dbReference type="ARBA" id="ARBA00022801"/>
    </source>
</evidence>
<evidence type="ECO:0000256" key="8">
    <source>
        <dbReference type="ARBA" id="ARBA00023326"/>
    </source>
</evidence>